<dbReference type="PANTHER" id="PTHR15854">
    <property type="entry name" value="THAP4 PROTEIN"/>
    <property type="match status" value="1"/>
</dbReference>
<feature type="domain" description="THAP4-like heme-binding" evidence="1">
    <location>
        <begin position="12"/>
        <end position="193"/>
    </location>
</feature>
<dbReference type="Gene3D" id="2.40.128.20">
    <property type="match status" value="1"/>
</dbReference>
<dbReference type="CDD" id="cd07828">
    <property type="entry name" value="lipocalin_heme-bd-THAP4-like"/>
    <property type="match status" value="1"/>
</dbReference>
<sequence length="214" mass="22132">MSLVLDDSLAPELYPLAWLVGTWRGPGVLAYPGIPDGGVVADLVVTHDGGPYLQYTWTLATGPALAHDAQLSPDDVRELTAGEVWAQESGFWRPATGTEALPVQGARADSPAPTAIEVLLAEAAGVAAVLAGSAQGPRIDLVSEWVASTPSSPAAVTAMRRMYGWVRGEIFWSHELAAFGQELQSYASGRLVRLDAPAATSAAASAGPAAAADE</sequence>
<protein>
    <submittedName>
        <fullName evidence="2">Uncharacterized protein DUF1794</fullName>
    </submittedName>
</protein>
<dbReference type="AlphaFoldDB" id="A0A3N2DBT5"/>
<dbReference type="InterPro" id="IPR012674">
    <property type="entry name" value="Calycin"/>
</dbReference>
<evidence type="ECO:0000313" key="2">
    <source>
        <dbReference type="EMBL" id="ROR97269.1"/>
    </source>
</evidence>
<dbReference type="InterPro" id="IPR045165">
    <property type="entry name" value="Nitrobindin"/>
</dbReference>
<reference evidence="2 3" key="1">
    <citation type="submission" date="2018-11" db="EMBL/GenBank/DDBJ databases">
        <title>Sequencing the genomes of 1000 actinobacteria strains.</title>
        <authorList>
            <person name="Klenk H.-P."/>
        </authorList>
    </citation>
    <scope>NUCLEOTIDE SEQUENCE [LARGE SCALE GENOMIC DNA]</scope>
    <source>
        <strain evidence="2 3">DSM 13521</strain>
    </source>
</reference>
<organism evidence="2 3">
    <name type="scientific">Salana multivorans</name>
    <dbReference type="NCBI Taxonomy" id="120377"/>
    <lineage>
        <taxon>Bacteria</taxon>
        <taxon>Bacillati</taxon>
        <taxon>Actinomycetota</taxon>
        <taxon>Actinomycetes</taxon>
        <taxon>Micrococcales</taxon>
        <taxon>Beutenbergiaceae</taxon>
        <taxon>Salana</taxon>
    </lineage>
</organism>
<evidence type="ECO:0000313" key="3">
    <source>
        <dbReference type="Proteomes" id="UP000275356"/>
    </source>
</evidence>
<dbReference type="RefSeq" id="WP_123739341.1">
    <property type="nucleotide sequence ID" value="NZ_RKHQ01000001.1"/>
</dbReference>
<dbReference type="InterPro" id="IPR014878">
    <property type="entry name" value="THAP4-like_heme-bd"/>
</dbReference>
<accession>A0A3N2DBT5</accession>
<dbReference type="Pfam" id="PF08768">
    <property type="entry name" value="THAP4_heme-bd"/>
    <property type="match status" value="1"/>
</dbReference>
<dbReference type="OrthoDB" id="4804006at2"/>
<evidence type="ECO:0000259" key="1">
    <source>
        <dbReference type="Pfam" id="PF08768"/>
    </source>
</evidence>
<dbReference type="PANTHER" id="PTHR15854:SF4">
    <property type="entry name" value="PEROXYNITRITE ISOMERASE THAP4"/>
    <property type="match status" value="1"/>
</dbReference>
<gene>
    <name evidence="2" type="ORF">EDD28_1866</name>
</gene>
<name>A0A3N2DBT5_9MICO</name>
<dbReference type="Proteomes" id="UP000275356">
    <property type="component" value="Unassembled WGS sequence"/>
</dbReference>
<proteinExistence type="predicted"/>
<keyword evidence="3" id="KW-1185">Reference proteome</keyword>
<comment type="caution">
    <text evidence="2">The sequence shown here is derived from an EMBL/GenBank/DDBJ whole genome shotgun (WGS) entry which is preliminary data.</text>
</comment>
<dbReference type="SUPFAM" id="SSF50814">
    <property type="entry name" value="Lipocalins"/>
    <property type="match status" value="1"/>
</dbReference>
<dbReference type="EMBL" id="RKHQ01000001">
    <property type="protein sequence ID" value="ROR97269.1"/>
    <property type="molecule type" value="Genomic_DNA"/>
</dbReference>